<evidence type="ECO:0000259" key="3">
    <source>
        <dbReference type="Pfam" id="PF19305"/>
    </source>
</evidence>
<dbReference type="InterPro" id="IPR045336">
    <property type="entry name" value="MmgE_PrpD_N"/>
</dbReference>
<reference evidence="4 5" key="1">
    <citation type="submission" date="2020-05" db="EMBL/GenBank/DDBJ databases">
        <title>Ramlibacter rhizophilus sp. nov., isolated from rhizosphere soil of national flower Mugunghwa from South Korea.</title>
        <authorList>
            <person name="Zheng-Fei Y."/>
            <person name="Huan T."/>
        </authorList>
    </citation>
    <scope>NUCLEOTIDE SEQUENCE [LARGE SCALE GENOMIC DNA]</scope>
    <source>
        <strain evidence="4 5">H242</strain>
    </source>
</reference>
<dbReference type="InterPro" id="IPR005656">
    <property type="entry name" value="MmgE_PrpD"/>
</dbReference>
<dbReference type="Proteomes" id="UP000500826">
    <property type="component" value="Chromosome"/>
</dbReference>
<feature type="domain" description="MmgE/PrpD C-terminal" evidence="3">
    <location>
        <begin position="139"/>
        <end position="293"/>
    </location>
</feature>
<dbReference type="Gene3D" id="1.10.4100.10">
    <property type="entry name" value="2-methylcitrate dehydratase PrpD"/>
    <property type="match status" value="1"/>
</dbReference>
<accession>A0ABX6P6Z2</accession>
<dbReference type="Gene3D" id="3.30.1330.120">
    <property type="entry name" value="2-methylcitrate dehydratase PrpD"/>
    <property type="match status" value="1"/>
</dbReference>
<keyword evidence="5" id="KW-1185">Reference proteome</keyword>
<reference evidence="4 5" key="2">
    <citation type="submission" date="2020-05" db="EMBL/GenBank/DDBJ databases">
        <authorList>
            <person name="Khan S.A."/>
            <person name="Jeon C.O."/>
            <person name="Chun B.H."/>
        </authorList>
    </citation>
    <scope>NUCLEOTIDE SEQUENCE [LARGE SCALE GENOMIC DNA]</scope>
    <source>
        <strain evidence="4 5">H242</strain>
    </source>
</reference>
<organism evidence="4 5">
    <name type="scientific">Ramlibacter terrae</name>
    <dbReference type="NCBI Taxonomy" id="2732511"/>
    <lineage>
        <taxon>Bacteria</taxon>
        <taxon>Pseudomonadati</taxon>
        <taxon>Pseudomonadota</taxon>
        <taxon>Betaproteobacteria</taxon>
        <taxon>Burkholderiales</taxon>
        <taxon>Comamonadaceae</taxon>
        <taxon>Ramlibacter</taxon>
    </lineage>
</organism>
<dbReference type="InterPro" id="IPR042183">
    <property type="entry name" value="MmgE/PrpD_sf_1"/>
</dbReference>
<dbReference type="EMBL" id="CP053418">
    <property type="protein sequence ID" value="QJW85916.1"/>
    <property type="molecule type" value="Genomic_DNA"/>
</dbReference>
<evidence type="ECO:0008006" key="6">
    <source>
        <dbReference type="Google" id="ProtNLM"/>
    </source>
</evidence>
<dbReference type="PANTHER" id="PTHR16943">
    <property type="entry name" value="2-METHYLCITRATE DEHYDRATASE-RELATED"/>
    <property type="match status" value="1"/>
</dbReference>
<protein>
    <recommendedName>
        <fullName evidence="6">MmgE/PrpD family protein</fullName>
    </recommendedName>
</protein>
<dbReference type="Pfam" id="PF19305">
    <property type="entry name" value="MmgE_PrpD_C"/>
    <property type="match status" value="1"/>
</dbReference>
<evidence type="ECO:0000313" key="4">
    <source>
        <dbReference type="EMBL" id="QJW85916.1"/>
    </source>
</evidence>
<name>A0ABX6P6Z2_9BURK</name>
<proteinExistence type="inferred from homology"/>
<dbReference type="InterPro" id="IPR036148">
    <property type="entry name" value="MmgE/PrpD_sf"/>
</dbReference>
<dbReference type="SUPFAM" id="SSF103378">
    <property type="entry name" value="2-methylcitrate dehydratase PrpD"/>
    <property type="match status" value="1"/>
</dbReference>
<dbReference type="PANTHER" id="PTHR16943:SF8">
    <property type="entry name" value="2-METHYLCITRATE DEHYDRATASE"/>
    <property type="match status" value="1"/>
</dbReference>
<sequence>MVAGCELGARFNLTEAMYDGFDPTGVAIVFPATAAAARVLGLDEKQTLNALGLAFNRCGGSFQSNIDGTLAVRVIRAGSPPPASSARRWRSAASRARATSPGGIYGYAHLYGRGKLQPDDVVAGLGTEWRLNRMMFKKYPSCGATQGLTELTLQMVREFGITPDKVRSVEVRLNPYCHRLVGHEFELGDNPRVNAQFSVQYCVANAIVRSSSKLAHFKPEQVADPAVLELAKRVTAVSDPALDERGHSSVDVKLTTTGGTVHERKLDVSPGYPGNELNDQQQQARFMDCMEYAARPLPKEQVQGFWGMWSGWTACPMRAS</sequence>
<evidence type="ECO:0000313" key="5">
    <source>
        <dbReference type="Proteomes" id="UP000500826"/>
    </source>
</evidence>
<feature type="domain" description="MmgE/PrpD N-terminal" evidence="2">
    <location>
        <begin position="1"/>
        <end position="78"/>
    </location>
</feature>
<dbReference type="InterPro" id="IPR045337">
    <property type="entry name" value="MmgE_PrpD_C"/>
</dbReference>
<comment type="similarity">
    <text evidence="1">Belongs to the PrpD family.</text>
</comment>
<dbReference type="Pfam" id="PF03972">
    <property type="entry name" value="MmgE_PrpD_N"/>
    <property type="match status" value="1"/>
</dbReference>
<dbReference type="InterPro" id="IPR042188">
    <property type="entry name" value="MmgE/PrpD_sf_2"/>
</dbReference>
<gene>
    <name evidence="4" type="ORF">HK414_24570</name>
</gene>
<evidence type="ECO:0000256" key="1">
    <source>
        <dbReference type="ARBA" id="ARBA00006174"/>
    </source>
</evidence>
<evidence type="ECO:0000259" key="2">
    <source>
        <dbReference type="Pfam" id="PF03972"/>
    </source>
</evidence>